<dbReference type="PROSITE" id="PS50297">
    <property type="entry name" value="ANK_REP_REGION"/>
    <property type="match status" value="4"/>
</dbReference>
<dbReference type="OrthoDB" id="3789954at2759"/>
<dbReference type="InterPro" id="IPR001245">
    <property type="entry name" value="Ser-Thr/Tyr_kinase_cat_dom"/>
</dbReference>
<evidence type="ECO:0000313" key="6">
    <source>
        <dbReference type="Proteomes" id="UP000799291"/>
    </source>
</evidence>
<dbReference type="Pfam" id="PF12796">
    <property type="entry name" value="Ank_2"/>
    <property type="match status" value="2"/>
</dbReference>
<dbReference type="Pfam" id="PF07714">
    <property type="entry name" value="PK_Tyr_Ser-Thr"/>
    <property type="match status" value="1"/>
</dbReference>
<dbReference type="PANTHER" id="PTHR24123:SF33">
    <property type="entry name" value="PROTEIN HOS4"/>
    <property type="match status" value="1"/>
</dbReference>
<dbReference type="Pfam" id="PF00023">
    <property type="entry name" value="Ank"/>
    <property type="match status" value="3"/>
</dbReference>
<organism evidence="5 6">
    <name type="scientific">Lentithecium fluviatile CBS 122367</name>
    <dbReference type="NCBI Taxonomy" id="1168545"/>
    <lineage>
        <taxon>Eukaryota</taxon>
        <taxon>Fungi</taxon>
        <taxon>Dikarya</taxon>
        <taxon>Ascomycota</taxon>
        <taxon>Pezizomycotina</taxon>
        <taxon>Dothideomycetes</taxon>
        <taxon>Pleosporomycetidae</taxon>
        <taxon>Pleosporales</taxon>
        <taxon>Massarineae</taxon>
        <taxon>Lentitheciaceae</taxon>
        <taxon>Lentithecium</taxon>
    </lineage>
</organism>
<dbReference type="AlphaFoldDB" id="A0A6G1ISG7"/>
<feature type="repeat" description="ANK" evidence="3">
    <location>
        <begin position="597"/>
        <end position="629"/>
    </location>
</feature>
<feature type="repeat" description="ANK" evidence="3">
    <location>
        <begin position="666"/>
        <end position="702"/>
    </location>
</feature>
<dbReference type="InterPro" id="IPR008271">
    <property type="entry name" value="Ser/Thr_kinase_AS"/>
</dbReference>
<dbReference type="SUPFAM" id="SSF48403">
    <property type="entry name" value="Ankyrin repeat"/>
    <property type="match status" value="2"/>
</dbReference>
<feature type="domain" description="Protein kinase" evidence="4">
    <location>
        <begin position="59"/>
        <end position="360"/>
    </location>
</feature>
<dbReference type="InterPro" id="IPR002110">
    <property type="entry name" value="Ankyrin_rpt"/>
</dbReference>
<dbReference type="PANTHER" id="PTHR24123">
    <property type="entry name" value="ANKYRIN REPEAT-CONTAINING"/>
    <property type="match status" value="1"/>
</dbReference>
<feature type="repeat" description="ANK" evidence="3">
    <location>
        <begin position="900"/>
        <end position="932"/>
    </location>
</feature>
<dbReference type="Gene3D" id="1.25.40.20">
    <property type="entry name" value="Ankyrin repeat-containing domain"/>
    <property type="match status" value="3"/>
</dbReference>
<evidence type="ECO:0000256" key="2">
    <source>
        <dbReference type="ARBA" id="ARBA00023043"/>
    </source>
</evidence>
<dbReference type="SUPFAM" id="SSF56112">
    <property type="entry name" value="Protein kinase-like (PK-like)"/>
    <property type="match status" value="1"/>
</dbReference>
<evidence type="ECO:0000256" key="1">
    <source>
        <dbReference type="ARBA" id="ARBA00022737"/>
    </source>
</evidence>
<evidence type="ECO:0000313" key="5">
    <source>
        <dbReference type="EMBL" id="KAF2680891.1"/>
    </source>
</evidence>
<dbReference type="InterPro" id="IPR011009">
    <property type="entry name" value="Kinase-like_dom_sf"/>
</dbReference>
<dbReference type="GO" id="GO:0004672">
    <property type="term" value="F:protein kinase activity"/>
    <property type="evidence" value="ECO:0007669"/>
    <property type="project" value="InterPro"/>
</dbReference>
<protein>
    <submittedName>
        <fullName evidence="5">Ankyrin</fullName>
    </submittedName>
</protein>
<feature type="repeat" description="ANK" evidence="3">
    <location>
        <begin position="1018"/>
        <end position="1050"/>
    </location>
</feature>
<keyword evidence="6" id="KW-1185">Reference proteome</keyword>
<keyword evidence="1" id="KW-0677">Repeat</keyword>
<dbReference type="InterPro" id="IPR051165">
    <property type="entry name" value="Multifunctional_ANK_Repeat"/>
</dbReference>
<dbReference type="InterPro" id="IPR000719">
    <property type="entry name" value="Prot_kinase_dom"/>
</dbReference>
<dbReference type="Proteomes" id="UP000799291">
    <property type="component" value="Unassembled WGS sequence"/>
</dbReference>
<dbReference type="Gene3D" id="1.10.510.10">
    <property type="entry name" value="Transferase(Phosphotransferase) domain 1"/>
    <property type="match status" value="1"/>
</dbReference>
<dbReference type="SMART" id="SM00220">
    <property type="entry name" value="S_TKc"/>
    <property type="match status" value="1"/>
</dbReference>
<dbReference type="InterPro" id="IPR036770">
    <property type="entry name" value="Ankyrin_rpt-contain_sf"/>
</dbReference>
<dbReference type="PROSITE" id="PS50011">
    <property type="entry name" value="PROTEIN_KINASE_DOM"/>
    <property type="match status" value="1"/>
</dbReference>
<keyword evidence="2 3" id="KW-0040">ANK repeat</keyword>
<dbReference type="GO" id="GO:0005524">
    <property type="term" value="F:ATP binding"/>
    <property type="evidence" value="ECO:0007669"/>
    <property type="project" value="InterPro"/>
</dbReference>
<proteinExistence type="predicted"/>
<sequence>MESSYDLVIHENYGVSLAPENSVQKSTKAPRIENVAGIVSLALGLGVPVLGESGNASLERTDLAAGVSSRASVFKLQPELIGLNENESSYTGKLVVSKHLAKGYVEDESHRYDALVRDLLFLSHDPIRTHENFVKIIAIGWEDLESPTHDRIWPVLVLQFAEYGTLEDFFQLDDTDKSWNSKRSICCDIAAALDWLHKCRIMHSDVKFGNVLVSANANADASAPSVAKLSDFGFALDIDVLEQCGQDTARLEGFTQPCAPEADSSIPLSLLTKFDVFSYGLLAVRVFLNGDKLAGDVCSPANFSGKVLRSCAKLGLYDEKQLRTIENLVASTTSVAPEHRVDMNDALLMISTGSIGEPSTKTNDAAPVEFDDDLLSAVPEIEDIWALGIFPKARKTIVDDLVKAVENAEFEAEDESSPVTAKIMYELYLAHLVGFGCKRSEKKALDYLYTSARLGFRDAQKAVYATYSALSVAIPSARHADFRQWLTQEAFLGDKACLQELQAFDEEAYREGLASKAHRRALCERSLFAFDNDFMESHDVSDVENLIFEIQTYGDAIDEDIGGGLTWLHYAVFMDSLGLATRLLVDFDFPVDVTNCRGQTPLWLACLSGNYEMATLLLSHNADANITSSSGLNCLHHLVAFDDEYVAEVARLLQAHGAQVNEQNEAGLTPLHYAIRGSGALREEPCVATLLELDADPLIRDEDGDTPLDTAIYTMRVSYLERFLASKPMSNIPTEALKETLANAFGNWIRQMKQYRLHSGSTRYRERLATLTQLLHTDGINQTYIANHPAGFTPLHDAYAWSSDDIGTEIIKQPNVKLDELDAREYGYTPLMIAIRTSTIPVIEQLIHAGADPLIRARTGENVLHHCVQYNPSLLPHICSQIETRHGNLASICNQQSFKKAETPLDYALLFSDADTARFLLSKGANPNIKKESHEDRGLAVNSLRACLVPPNVRMLELLLPYMETGAFVCCENGMNLLHLACMHVPDEAKPGDNTLASFINAIVDYFPAGIDAPGGFSAKTPLHFAAMYGNVTAVKVLLRHGADPWVRDKMGSRPVDDVDDDGELVDVNGNEVVGIVRQRLLRRWRETRVVLREAMQSSGRGIDGEETA</sequence>
<accession>A0A6G1ISG7</accession>
<evidence type="ECO:0000256" key="3">
    <source>
        <dbReference type="PROSITE-ProRule" id="PRU00023"/>
    </source>
</evidence>
<dbReference type="EMBL" id="MU005594">
    <property type="protein sequence ID" value="KAF2680891.1"/>
    <property type="molecule type" value="Genomic_DNA"/>
</dbReference>
<name>A0A6G1ISG7_9PLEO</name>
<dbReference type="PROSITE" id="PS00108">
    <property type="entry name" value="PROTEIN_KINASE_ST"/>
    <property type="match status" value="1"/>
</dbReference>
<feature type="repeat" description="ANK" evidence="3">
    <location>
        <begin position="826"/>
        <end position="858"/>
    </location>
</feature>
<dbReference type="PROSITE" id="PS50088">
    <property type="entry name" value="ANK_REPEAT"/>
    <property type="match status" value="5"/>
</dbReference>
<reference evidence="5" key="1">
    <citation type="journal article" date="2020" name="Stud. Mycol.">
        <title>101 Dothideomycetes genomes: a test case for predicting lifestyles and emergence of pathogens.</title>
        <authorList>
            <person name="Haridas S."/>
            <person name="Albert R."/>
            <person name="Binder M."/>
            <person name="Bloem J."/>
            <person name="Labutti K."/>
            <person name="Salamov A."/>
            <person name="Andreopoulos B."/>
            <person name="Baker S."/>
            <person name="Barry K."/>
            <person name="Bills G."/>
            <person name="Bluhm B."/>
            <person name="Cannon C."/>
            <person name="Castanera R."/>
            <person name="Culley D."/>
            <person name="Daum C."/>
            <person name="Ezra D."/>
            <person name="Gonzalez J."/>
            <person name="Henrissat B."/>
            <person name="Kuo A."/>
            <person name="Liang C."/>
            <person name="Lipzen A."/>
            <person name="Lutzoni F."/>
            <person name="Magnuson J."/>
            <person name="Mondo S."/>
            <person name="Nolan M."/>
            <person name="Ohm R."/>
            <person name="Pangilinan J."/>
            <person name="Park H.-J."/>
            <person name="Ramirez L."/>
            <person name="Alfaro M."/>
            <person name="Sun H."/>
            <person name="Tritt A."/>
            <person name="Yoshinaga Y."/>
            <person name="Zwiers L.-H."/>
            <person name="Turgeon B."/>
            <person name="Goodwin S."/>
            <person name="Spatafora J."/>
            <person name="Crous P."/>
            <person name="Grigoriev I."/>
        </authorList>
    </citation>
    <scope>NUCLEOTIDE SEQUENCE</scope>
    <source>
        <strain evidence="5">CBS 122367</strain>
    </source>
</reference>
<gene>
    <name evidence="5" type="ORF">K458DRAFT_434142</name>
</gene>
<evidence type="ECO:0000259" key="4">
    <source>
        <dbReference type="PROSITE" id="PS50011"/>
    </source>
</evidence>
<dbReference type="SMART" id="SM00248">
    <property type="entry name" value="ANK"/>
    <property type="match status" value="8"/>
</dbReference>